<dbReference type="InterPro" id="IPR001323">
    <property type="entry name" value="EPO_TPO"/>
</dbReference>
<dbReference type="Gene3D" id="1.20.1250.10">
    <property type="match status" value="1"/>
</dbReference>
<dbReference type="PANTHER" id="PTHR10370">
    <property type="entry name" value="ERYTHROPOIETIN"/>
    <property type="match status" value="1"/>
</dbReference>
<dbReference type="GO" id="GO:0005128">
    <property type="term" value="F:erythropoietin receptor binding"/>
    <property type="evidence" value="ECO:0007669"/>
    <property type="project" value="InterPro"/>
</dbReference>
<dbReference type="OMA" id="AMEFPRL"/>
<comment type="subcellular location">
    <subcellularLocation>
        <location evidence="1">Secreted</location>
    </subcellularLocation>
</comment>
<name>A0A974DFE6_XENLA</name>
<dbReference type="Proteomes" id="UP000694892">
    <property type="component" value="Chromosome 3L"/>
</dbReference>
<evidence type="ECO:0000256" key="1">
    <source>
        <dbReference type="ARBA" id="ARBA00004613"/>
    </source>
</evidence>
<evidence type="ECO:0000256" key="4">
    <source>
        <dbReference type="ARBA" id="ARBA00022525"/>
    </source>
</evidence>
<feature type="chain" id="PRO_5037271267" description="Erythropoietin" evidence="9">
    <location>
        <begin position="24"/>
        <end position="181"/>
    </location>
</feature>
<comment type="similarity">
    <text evidence="2">Belongs to the EPO/TPO family.</text>
</comment>
<evidence type="ECO:0000313" key="10">
    <source>
        <dbReference type="EMBL" id="OCT90944.1"/>
    </source>
</evidence>
<protein>
    <recommendedName>
        <fullName evidence="3">Erythropoietin</fullName>
    </recommendedName>
</protein>
<keyword evidence="7" id="KW-0265">Erythrocyte maturation</keyword>
<dbReference type="OrthoDB" id="9892121at2759"/>
<dbReference type="PANTHER" id="PTHR10370:SF0">
    <property type="entry name" value="ERYTHROPOIETIN"/>
    <property type="match status" value="1"/>
</dbReference>
<dbReference type="InterPro" id="IPR009079">
    <property type="entry name" value="4_helix_cytokine-like_core"/>
</dbReference>
<dbReference type="RefSeq" id="XP_018109397.2">
    <property type="nucleotide sequence ID" value="XM_018253908.2"/>
</dbReference>
<gene>
    <name evidence="10" type="ORF">XELAEV_18019561mg</name>
</gene>
<dbReference type="GO" id="GO:0005615">
    <property type="term" value="C:extracellular space"/>
    <property type="evidence" value="ECO:0007669"/>
    <property type="project" value="TreeGrafter"/>
</dbReference>
<dbReference type="Pfam" id="PF00758">
    <property type="entry name" value="EPO_TPO"/>
    <property type="match status" value="1"/>
</dbReference>
<sequence length="181" mass="20539">MLYLPGLLTLLSMLFVSVKLITCAPYKPVCDKTVMDMFIKEAKEAETAMDSCNIICQFPEDIMVPETKLNLGEWNKLHTSQQAAEVWNGLILFTKAVPRITDFISDASLKFQVEKIHSDIRSVVHLFKSLNLQDEAQTSQTEGKTLPVRTFKKLFSVYTNFLRGKLRLLVMTVCREASLST</sequence>
<dbReference type="AlphaFoldDB" id="A0A974DFE6"/>
<dbReference type="SUPFAM" id="SSF47266">
    <property type="entry name" value="4-helical cytokines"/>
    <property type="match status" value="1"/>
</dbReference>
<reference evidence="11" key="1">
    <citation type="journal article" date="2016" name="Nature">
        <title>Genome evolution in the allotetraploid frog Xenopus laevis.</title>
        <authorList>
            <person name="Session A.M."/>
            <person name="Uno Y."/>
            <person name="Kwon T."/>
            <person name="Chapman J.A."/>
            <person name="Toyoda A."/>
            <person name="Takahashi S."/>
            <person name="Fukui A."/>
            <person name="Hikosaka A."/>
            <person name="Suzuki A."/>
            <person name="Kondo M."/>
            <person name="van Heeringen S.J."/>
            <person name="Quigley I."/>
            <person name="Heinz S."/>
            <person name="Ogino H."/>
            <person name="Ochi H."/>
            <person name="Hellsten U."/>
            <person name="Lyons J.B."/>
            <person name="Simakov O."/>
            <person name="Putnam N."/>
            <person name="Stites J."/>
            <person name="Kuroki Y."/>
            <person name="Tanaka T."/>
            <person name="Michiue T."/>
            <person name="Watanabe M."/>
            <person name="Bogdanovic O."/>
            <person name="Lister R."/>
            <person name="Georgiou G."/>
            <person name="Paranjpe S.S."/>
            <person name="van Kruijsbergen I."/>
            <person name="Shu S."/>
            <person name="Carlson J."/>
            <person name="Kinoshita T."/>
            <person name="Ohta Y."/>
            <person name="Mawaribuchi S."/>
            <person name="Jenkins J."/>
            <person name="Grimwood J."/>
            <person name="Schmutz J."/>
            <person name="Mitros T."/>
            <person name="Mozaffari S.V."/>
            <person name="Suzuki Y."/>
            <person name="Haramoto Y."/>
            <person name="Yamamoto T.S."/>
            <person name="Takagi C."/>
            <person name="Heald R."/>
            <person name="Miller K."/>
            <person name="Haudenschild C."/>
            <person name="Kitzman J."/>
            <person name="Nakayama T."/>
            <person name="Izutsu Y."/>
            <person name="Robert J."/>
            <person name="Fortriede J."/>
            <person name="Burns K."/>
            <person name="Lotay V."/>
            <person name="Karimi K."/>
            <person name="Yasuoka Y."/>
            <person name="Dichmann D.S."/>
            <person name="Flajnik M.F."/>
            <person name="Houston D.W."/>
            <person name="Shendure J."/>
            <person name="DuPasquier L."/>
            <person name="Vize P.D."/>
            <person name="Zorn A.M."/>
            <person name="Ito M."/>
            <person name="Marcotte E.M."/>
            <person name="Wallingford J.B."/>
            <person name="Ito Y."/>
            <person name="Asashima M."/>
            <person name="Ueno N."/>
            <person name="Matsuda Y."/>
            <person name="Veenstra G.J."/>
            <person name="Fujiyama A."/>
            <person name="Harland R.M."/>
            <person name="Taira M."/>
            <person name="Rokhsar D.S."/>
        </authorList>
    </citation>
    <scope>NUCLEOTIDE SEQUENCE [LARGE SCALE GENOMIC DNA]</scope>
    <source>
        <strain evidence="11">J</strain>
    </source>
</reference>
<dbReference type="EMBL" id="CM004470">
    <property type="protein sequence ID" value="OCT90944.1"/>
    <property type="molecule type" value="Genomic_DNA"/>
</dbReference>
<dbReference type="GO" id="GO:0043249">
    <property type="term" value="P:erythrocyte maturation"/>
    <property type="evidence" value="ECO:0007669"/>
    <property type="project" value="UniProtKB-KW"/>
</dbReference>
<proteinExistence type="inferred from homology"/>
<dbReference type="GO" id="GO:0005125">
    <property type="term" value="F:cytokine activity"/>
    <property type="evidence" value="ECO:0007669"/>
    <property type="project" value="TreeGrafter"/>
</dbReference>
<feature type="signal peptide" evidence="9">
    <location>
        <begin position="1"/>
        <end position="23"/>
    </location>
</feature>
<evidence type="ECO:0000256" key="5">
    <source>
        <dbReference type="ARBA" id="ARBA00022702"/>
    </source>
</evidence>
<evidence type="ECO:0000256" key="7">
    <source>
        <dbReference type="ARBA" id="ARBA00023057"/>
    </source>
</evidence>
<keyword evidence="4" id="KW-0964">Secreted</keyword>
<dbReference type="GO" id="GO:0005179">
    <property type="term" value="F:hormone activity"/>
    <property type="evidence" value="ECO:0007669"/>
    <property type="project" value="UniProtKB-KW"/>
</dbReference>
<dbReference type="PRINTS" id="PR00272">
    <property type="entry name" value="ERYTHROPTN"/>
</dbReference>
<evidence type="ECO:0000256" key="9">
    <source>
        <dbReference type="SAM" id="SignalP"/>
    </source>
</evidence>
<evidence type="ECO:0000313" key="11">
    <source>
        <dbReference type="Proteomes" id="UP000694892"/>
    </source>
</evidence>
<keyword evidence="6 9" id="KW-0732">Signal</keyword>
<organism evidence="10 11">
    <name type="scientific">Xenopus laevis</name>
    <name type="common">African clawed frog</name>
    <dbReference type="NCBI Taxonomy" id="8355"/>
    <lineage>
        <taxon>Eukaryota</taxon>
        <taxon>Metazoa</taxon>
        <taxon>Chordata</taxon>
        <taxon>Craniata</taxon>
        <taxon>Vertebrata</taxon>
        <taxon>Euteleostomi</taxon>
        <taxon>Amphibia</taxon>
        <taxon>Batrachia</taxon>
        <taxon>Anura</taxon>
        <taxon>Pipoidea</taxon>
        <taxon>Pipidae</taxon>
        <taxon>Xenopodinae</taxon>
        <taxon>Xenopus</taxon>
        <taxon>Xenopus</taxon>
    </lineage>
</organism>
<dbReference type="InterPro" id="IPR003013">
    <property type="entry name" value="Erythroptn"/>
</dbReference>
<evidence type="ECO:0000256" key="6">
    <source>
        <dbReference type="ARBA" id="ARBA00022729"/>
    </source>
</evidence>
<evidence type="ECO:0000256" key="3">
    <source>
        <dbReference type="ARBA" id="ARBA00015421"/>
    </source>
</evidence>
<evidence type="ECO:0000256" key="2">
    <source>
        <dbReference type="ARBA" id="ARBA00005782"/>
    </source>
</evidence>
<keyword evidence="5" id="KW-0372">Hormone</keyword>
<keyword evidence="8" id="KW-1015">Disulfide bond</keyword>
<evidence type="ECO:0000256" key="8">
    <source>
        <dbReference type="ARBA" id="ARBA00023157"/>
    </source>
</evidence>
<accession>A0A974DFE6</accession>